<proteinExistence type="predicted"/>
<accession>A0ABT3PL75</accession>
<dbReference type="CDD" id="cd00830">
    <property type="entry name" value="KAS_III"/>
    <property type="match status" value="1"/>
</dbReference>
<dbReference type="PANTHER" id="PTHR34069:SF3">
    <property type="entry name" value="ACYL-COA:ACYL-COA ALKYLTRANSFERASE"/>
    <property type="match status" value="1"/>
</dbReference>
<dbReference type="Pfam" id="PF08545">
    <property type="entry name" value="ACP_syn_III"/>
    <property type="match status" value="1"/>
</dbReference>
<gene>
    <name evidence="5" type="ORF">J6I44_07255</name>
</gene>
<dbReference type="SUPFAM" id="SSF53901">
    <property type="entry name" value="Thiolase-like"/>
    <property type="match status" value="1"/>
</dbReference>
<comment type="caution">
    <text evidence="5">The sequence shown here is derived from an EMBL/GenBank/DDBJ whole genome shotgun (WGS) entry which is preliminary data.</text>
</comment>
<evidence type="ECO:0000259" key="4">
    <source>
        <dbReference type="Pfam" id="PF08545"/>
    </source>
</evidence>
<dbReference type="InterPro" id="IPR013751">
    <property type="entry name" value="ACP_syn_III_N"/>
</dbReference>
<dbReference type="EMBL" id="JAGGJA010000004">
    <property type="protein sequence ID" value="MCW9706647.1"/>
    <property type="molecule type" value="Genomic_DNA"/>
</dbReference>
<feature type="domain" description="Beta-ketoacyl-[acyl-carrier-protein] synthase III C-terminal" evidence="3">
    <location>
        <begin position="258"/>
        <end position="357"/>
    </location>
</feature>
<evidence type="ECO:0000259" key="3">
    <source>
        <dbReference type="Pfam" id="PF08541"/>
    </source>
</evidence>
<reference evidence="5 6" key="1">
    <citation type="submission" date="2021-03" db="EMBL/GenBank/DDBJ databases">
        <title>Aliifodinibius sp. nov., a new bacterium isolated from saline soil.</title>
        <authorList>
            <person name="Galisteo C."/>
            <person name="De La Haba R."/>
            <person name="Sanchez-Porro C."/>
            <person name="Ventosa A."/>
        </authorList>
    </citation>
    <scope>NUCLEOTIDE SEQUENCE [LARGE SCALE GENOMIC DNA]</scope>
    <source>
        <strain evidence="5 6">1BSP15-2V2</strain>
    </source>
</reference>
<evidence type="ECO:0000313" key="6">
    <source>
        <dbReference type="Proteomes" id="UP001207918"/>
    </source>
</evidence>
<name>A0ABT3PL75_9BACT</name>
<dbReference type="InterPro" id="IPR013747">
    <property type="entry name" value="ACP_syn_III_C"/>
</dbReference>
<keyword evidence="2" id="KW-0012">Acyltransferase</keyword>
<organism evidence="5 6">
    <name type="scientific">Fodinibius salsisoli</name>
    <dbReference type="NCBI Taxonomy" id="2820877"/>
    <lineage>
        <taxon>Bacteria</taxon>
        <taxon>Pseudomonadati</taxon>
        <taxon>Balneolota</taxon>
        <taxon>Balneolia</taxon>
        <taxon>Balneolales</taxon>
        <taxon>Balneolaceae</taxon>
        <taxon>Fodinibius</taxon>
    </lineage>
</organism>
<evidence type="ECO:0000313" key="5">
    <source>
        <dbReference type="EMBL" id="MCW9706647.1"/>
    </source>
</evidence>
<sequence>MENKKCSVITGTGSYIPSRRVSNTDFLENTFLNNDGTPLDKDNEETIQKFAEITGIEERRYADDNVLASDMGAEAGEQALASADLDPEKLDYIIVAHNFGDVRADNPRVDMVPSLASRVKHKLGIKNPYCVAYDLPFGCPGWVQGLIQCNYYLRSGDVSAGLVIGTETLSRVCDPHDRDSMIYSDGAGAAVLEGRESNTPVGILSHSARTDTEEQAYYLKMDSSYNPDNNDSLYMKMNGRKLYQYALTHVPNLVKTSLEKANISFDEVAKVLIHQANAKMDAAILQRLAKLYNCDGISEDIMPMTISQLGNSSVATVPTLLDLVLRGKVEDHHIDKGDIIVLASVGAGMNINAIVYQMD</sequence>
<keyword evidence="6" id="KW-1185">Reference proteome</keyword>
<dbReference type="PANTHER" id="PTHR34069">
    <property type="entry name" value="3-OXOACYL-[ACYL-CARRIER-PROTEIN] SYNTHASE 3"/>
    <property type="match status" value="1"/>
</dbReference>
<feature type="domain" description="Beta-ketoacyl-[acyl-carrier-protein] synthase III N-terminal" evidence="4">
    <location>
        <begin position="133"/>
        <end position="210"/>
    </location>
</feature>
<dbReference type="InterPro" id="IPR016039">
    <property type="entry name" value="Thiolase-like"/>
</dbReference>
<dbReference type="Proteomes" id="UP001207918">
    <property type="component" value="Unassembled WGS sequence"/>
</dbReference>
<evidence type="ECO:0000256" key="2">
    <source>
        <dbReference type="ARBA" id="ARBA00023315"/>
    </source>
</evidence>
<dbReference type="Pfam" id="PF08541">
    <property type="entry name" value="ACP_syn_III_C"/>
    <property type="match status" value="1"/>
</dbReference>
<dbReference type="RefSeq" id="WP_265765374.1">
    <property type="nucleotide sequence ID" value="NZ_JAGGJA010000004.1"/>
</dbReference>
<keyword evidence="1" id="KW-0808">Transferase</keyword>
<dbReference type="Gene3D" id="3.40.47.10">
    <property type="match status" value="2"/>
</dbReference>
<evidence type="ECO:0000256" key="1">
    <source>
        <dbReference type="ARBA" id="ARBA00022679"/>
    </source>
</evidence>
<protein>
    <submittedName>
        <fullName evidence="5">Ketoacyl-ACP synthase III</fullName>
    </submittedName>
</protein>